<comment type="caution">
    <text evidence="2">The sequence shown here is derived from an EMBL/GenBank/DDBJ whole genome shotgun (WGS) entry which is preliminary data.</text>
</comment>
<feature type="region of interest" description="Disordered" evidence="1">
    <location>
        <begin position="15"/>
        <end position="54"/>
    </location>
</feature>
<evidence type="ECO:0000313" key="3">
    <source>
        <dbReference type="Proteomes" id="UP000485058"/>
    </source>
</evidence>
<dbReference type="AlphaFoldDB" id="A0A699Z8J1"/>
<dbReference type="Proteomes" id="UP000485058">
    <property type="component" value="Unassembled WGS sequence"/>
</dbReference>
<evidence type="ECO:0000313" key="2">
    <source>
        <dbReference type="EMBL" id="GFH18973.1"/>
    </source>
</evidence>
<feature type="compositionally biased region" description="Polar residues" evidence="1">
    <location>
        <begin position="45"/>
        <end position="54"/>
    </location>
</feature>
<sequence>MNSLKQSTVTQQTVNLPLLAQQGPPDAARRGAAPSLADLTGDNRMLSQTSPGGVQQQVMLGTPNSVPRGTQLADTALAALNAGGPPNSQRVALQSAAQPGNPNGDAALAVVLAGGNWAVGPASSLLKLWVVAAGVTTGGAPGSSTVDSASYDWIMLASGAPSDPAPAAASASCLPTDAGICTCDAVCTAMSSTVV</sequence>
<feature type="compositionally biased region" description="Low complexity" evidence="1">
    <location>
        <begin position="23"/>
        <end position="34"/>
    </location>
</feature>
<evidence type="ECO:0000256" key="1">
    <source>
        <dbReference type="SAM" id="MobiDB-lite"/>
    </source>
</evidence>
<gene>
    <name evidence="2" type="ORF">HaLaN_15857</name>
</gene>
<dbReference type="EMBL" id="BLLF01001387">
    <property type="protein sequence ID" value="GFH18973.1"/>
    <property type="molecule type" value="Genomic_DNA"/>
</dbReference>
<name>A0A699Z8J1_HAELA</name>
<organism evidence="2 3">
    <name type="scientific">Haematococcus lacustris</name>
    <name type="common">Green alga</name>
    <name type="synonym">Haematococcus pluvialis</name>
    <dbReference type="NCBI Taxonomy" id="44745"/>
    <lineage>
        <taxon>Eukaryota</taxon>
        <taxon>Viridiplantae</taxon>
        <taxon>Chlorophyta</taxon>
        <taxon>core chlorophytes</taxon>
        <taxon>Chlorophyceae</taxon>
        <taxon>CS clade</taxon>
        <taxon>Chlamydomonadales</taxon>
        <taxon>Haematococcaceae</taxon>
        <taxon>Haematococcus</taxon>
    </lineage>
</organism>
<reference evidence="2 3" key="1">
    <citation type="submission" date="2020-02" db="EMBL/GenBank/DDBJ databases">
        <title>Draft genome sequence of Haematococcus lacustris strain NIES-144.</title>
        <authorList>
            <person name="Morimoto D."/>
            <person name="Nakagawa S."/>
            <person name="Yoshida T."/>
            <person name="Sawayama S."/>
        </authorList>
    </citation>
    <scope>NUCLEOTIDE SEQUENCE [LARGE SCALE GENOMIC DNA]</scope>
    <source>
        <strain evidence="2 3">NIES-144</strain>
    </source>
</reference>
<protein>
    <submittedName>
        <fullName evidence="2">Uncharacterized protein</fullName>
    </submittedName>
</protein>
<proteinExistence type="predicted"/>
<keyword evidence="3" id="KW-1185">Reference proteome</keyword>
<accession>A0A699Z8J1</accession>